<evidence type="ECO:0000313" key="1">
    <source>
        <dbReference type="EMBL" id="RST97264.1"/>
    </source>
</evidence>
<protein>
    <submittedName>
        <fullName evidence="1">Uncharacterized protein</fullName>
    </submittedName>
</protein>
<dbReference type="OrthoDB" id="2187133at2"/>
<dbReference type="RefSeq" id="WP_126778508.1">
    <property type="nucleotide sequence ID" value="NZ_CAUQJP010000004.1"/>
</dbReference>
<dbReference type="Proteomes" id="UP000287239">
    <property type="component" value="Unassembled WGS sequence"/>
</dbReference>
<evidence type="ECO:0000313" key="2">
    <source>
        <dbReference type="Proteomes" id="UP000287239"/>
    </source>
</evidence>
<sequence>MEADLIVIGNTYQCNSPLLEEHFSGKVEKLYDQSALVEVNDSSAIDVERVAELNKRLVIPFALINDFIIE</sequence>
<dbReference type="AlphaFoldDB" id="A0A429ZU56"/>
<organism evidence="1 2">
    <name type="scientific">Vagococcus salmoninarum</name>
    <dbReference type="NCBI Taxonomy" id="2739"/>
    <lineage>
        <taxon>Bacteria</taxon>
        <taxon>Bacillati</taxon>
        <taxon>Bacillota</taxon>
        <taxon>Bacilli</taxon>
        <taxon>Lactobacillales</taxon>
        <taxon>Enterococcaceae</taxon>
        <taxon>Vagococcus</taxon>
    </lineage>
</organism>
<accession>A0A429ZU56</accession>
<gene>
    <name evidence="1" type="ORF">CBF35_03170</name>
</gene>
<dbReference type="GeneID" id="98567356"/>
<keyword evidence="2" id="KW-1185">Reference proteome</keyword>
<dbReference type="EMBL" id="NGJU01000003">
    <property type="protein sequence ID" value="RST97264.1"/>
    <property type="molecule type" value="Genomic_DNA"/>
</dbReference>
<reference evidence="1 2" key="1">
    <citation type="submission" date="2017-05" db="EMBL/GenBank/DDBJ databases">
        <title>Vagococcus spp. assemblies.</title>
        <authorList>
            <person name="Gulvik C.A."/>
        </authorList>
    </citation>
    <scope>NUCLEOTIDE SEQUENCE [LARGE SCALE GENOMIC DNA]</scope>
    <source>
        <strain evidence="1 2">NCFB 2777</strain>
    </source>
</reference>
<proteinExistence type="predicted"/>
<comment type="caution">
    <text evidence="1">The sequence shown here is derived from an EMBL/GenBank/DDBJ whole genome shotgun (WGS) entry which is preliminary data.</text>
</comment>
<name>A0A429ZU56_9ENTE</name>